<dbReference type="EMBL" id="FR872652">
    <property type="protein sequence ID" value="CCB91287.1"/>
    <property type="molecule type" value="Genomic_DNA"/>
</dbReference>
<protein>
    <submittedName>
        <fullName evidence="1">Putative integrase</fullName>
    </submittedName>
</protein>
<accession>F8LCS3</accession>
<evidence type="ECO:0000313" key="1">
    <source>
        <dbReference type="EMBL" id="CCB91287.1"/>
    </source>
</evidence>
<proteinExistence type="predicted"/>
<dbReference type="AlphaFoldDB" id="F8LCS3"/>
<name>F8LCS3_9BACT</name>
<sequence length="111" mass="13191">MSNMASIRKFKKKNGKYSYKAIVRVNDGYPPDYKSFPTRKEAKDWGTQIEASRRQGSYFPEQVKAKHTLADLIDRYLNILQSTKPKSTKDIVRHLEWWKKKLGKIYTSFWE</sequence>
<gene>
    <name evidence="1" type="ORF">WCH_CZ18160</name>
</gene>
<reference evidence="1" key="1">
    <citation type="submission" date="2011-05" db="EMBL/GenBank/DDBJ databases">
        <title>Unity in variety -- the pan-genome of the Chlamydiae.</title>
        <authorList>
            <person name="Collingro A."/>
            <person name="Tischler P."/>
            <person name="Weinmaier T."/>
            <person name="Penz T."/>
            <person name="Heinz E."/>
            <person name="Brunham R.C."/>
            <person name="Read T.D."/>
            <person name="Bavoil P.M."/>
            <person name="Sachse K."/>
            <person name="Kahane S."/>
            <person name="Friedman M.G."/>
            <person name="Rattei T."/>
            <person name="Myers G.S.A."/>
            <person name="Horn M."/>
        </authorList>
    </citation>
    <scope>NUCLEOTIDE SEQUENCE</scope>
    <source>
        <strain evidence="1">2032/99</strain>
    </source>
</reference>
<organism evidence="1">
    <name type="scientific">Waddlia chondrophila 2032/99</name>
    <dbReference type="NCBI Taxonomy" id="765953"/>
    <lineage>
        <taxon>Bacteria</taxon>
        <taxon>Pseudomonadati</taxon>
        <taxon>Chlamydiota</taxon>
        <taxon>Chlamydiia</taxon>
        <taxon>Parachlamydiales</taxon>
        <taxon>Waddliaceae</taxon>
        <taxon>Waddlia</taxon>
    </lineage>
</organism>